<dbReference type="EMBL" id="QXFY01000255">
    <property type="protein sequence ID" value="KAE9350397.1"/>
    <property type="molecule type" value="Genomic_DNA"/>
</dbReference>
<gene>
    <name evidence="1" type="ORF">PF008_g6475</name>
</gene>
<dbReference type="Proteomes" id="UP000486351">
    <property type="component" value="Unassembled WGS sequence"/>
</dbReference>
<reference evidence="1 2" key="1">
    <citation type="submission" date="2018-09" db="EMBL/GenBank/DDBJ databases">
        <title>Genomic investigation of the strawberry pathogen Phytophthora fragariae indicates pathogenicity is determined by transcriptional variation in three key races.</title>
        <authorList>
            <person name="Adams T.M."/>
            <person name="Armitage A.D."/>
            <person name="Sobczyk M.K."/>
            <person name="Bates H.J."/>
            <person name="Dunwell J.M."/>
            <person name="Nellist C.F."/>
            <person name="Harrison R.J."/>
        </authorList>
    </citation>
    <scope>NUCLEOTIDE SEQUENCE [LARGE SCALE GENOMIC DNA]</scope>
    <source>
        <strain evidence="1 2">NOV-77</strain>
    </source>
</reference>
<evidence type="ECO:0000313" key="2">
    <source>
        <dbReference type="Proteomes" id="UP000486351"/>
    </source>
</evidence>
<name>A0A6G0S5C1_9STRA</name>
<proteinExistence type="predicted"/>
<evidence type="ECO:0000313" key="1">
    <source>
        <dbReference type="EMBL" id="KAE9350397.1"/>
    </source>
</evidence>
<comment type="caution">
    <text evidence="1">The sequence shown here is derived from an EMBL/GenBank/DDBJ whole genome shotgun (WGS) entry which is preliminary data.</text>
</comment>
<dbReference type="AlphaFoldDB" id="A0A6G0S5C1"/>
<protein>
    <submittedName>
        <fullName evidence="1">Uncharacterized protein</fullName>
    </submittedName>
</protein>
<sequence length="109" mass="11799">MNEEVDGRVYERVEHLVERQEGATNLMLTKVEAFYLQVTASLHVELDVGQSFALVPQVLRRSLIVRDRKGLDALGWAPDLPQPAGSVVPLSTSAPVVAYSVGSVPIGTS</sequence>
<accession>A0A6G0S5C1</accession>
<organism evidence="1 2">
    <name type="scientific">Phytophthora fragariae</name>
    <dbReference type="NCBI Taxonomy" id="53985"/>
    <lineage>
        <taxon>Eukaryota</taxon>
        <taxon>Sar</taxon>
        <taxon>Stramenopiles</taxon>
        <taxon>Oomycota</taxon>
        <taxon>Peronosporomycetes</taxon>
        <taxon>Peronosporales</taxon>
        <taxon>Peronosporaceae</taxon>
        <taxon>Phytophthora</taxon>
    </lineage>
</organism>